<feature type="domain" description="Protein kinase" evidence="8">
    <location>
        <begin position="1"/>
        <end position="248"/>
    </location>
</feature>
<feature type="compositionally biased region" description="Polar residues" evidence="6">
    <location>
        <begin position="261"/>
        <end position="271"/>
    </location>
</feature>
<feature type="compositionally biased region" description="Pro residues" evidence="6">
    <location>
        <begin position="297"/>
        <end position="314"/>
    </location>
</feature>
<keyword evidence="7" id="KW-0812">Transmembrane</keyword>
<dbReference type="PANTHER" id="PTHR43289">
    <property type="entry name" value="MITOGEN-ACTIVATED PROTEIN KINASE KINASE KINASE 20-RELATED"/>
    <property type="match status" value="1"/>
</dbReference>
<evidence type="ECO:0000256" key="1">
    <source>
        <dbReference type="ARBA" id="ARBA00012513"/>
    </source>
</evidence>
<dbReference type="Pfam" id="PF00069">
    <property type="entry name" value="Pkinase"/>
    <property type="match status" value="1"/>
</dbReference>
<dbReference type="Gene3D" id="1.10.510.10">
    <property type="entry name" value="Transferase(Phosphotransferase) domain 1"/>
    <property type="match status" value="1"/>
</dbReference>
<evidence type="ECO:0000256" key="4">
    <source>
        <dbReference type="ARBA" id="ARBA00022777"/>
    </source>
</evidence>
<dbReference type="OrthoDB" id="9788659at2"/>
<dbReference type="RefSeq" id="WP_073087830.1">
    <property type="nucleotide sequence ID" value="NZ_FRBC01000001.1"/>
</dbReference>
<dbReference type="SUPFAM" id="SSF56112">
    <property type="entry name" value="Protein kinase-like (PK-like)"/>
    <property type="match status" value="1"/>
</dbReference>
<dbReference type="EC" id="2.7.11.1" evidence="1"/>
<dbReference type="AlphaFoldDB" id="A0A1M6QY14"/>
<keyword evidence="2" id="KW-0808">Transferase</keyword>
<evidence type="ECO:0000256" key="2">
    <source>
        <dbReference type="ARBA" id="ARBA00022679"/>
    </source>
</evidence>
<dbReference type="InterPro" id="IPR011009">
    <property type="entry name" value="Kinase-like_dom_sf"/>
</dbReference>
<feature type="compositionally biased region" description="Low complexity" evidence="6">
    <location>
        <begin position="285"/>
        <end position="296"/>
    </location>
</feature>
<dbReference type="Proteomes" id="UP000184263">
    <property type="component" value="Unassembled WGS sequence"/>
</dbReference>
<evidence type="ECO:0000259" key="8">
    <source>
        <dbReference type="PROSITE" id="PS50011"/>
    </source>
</evidence>
<keyword evidence="7" id="KW-0472">Membrane</keyword>
<evidence type="ECO:0000256" key="6">
    <source>
        <dbReference type="SAM" id="MobiDB-lite"/>
    </source>
</evidence>
<dbReference type="PANTHER" id="PTHR43289:SF6">
    <property type="entry name" value="SERINE_THREONINE-PROTEIN KINASE NEKL-3"/>
    <property type="match status" value="1"/>
</dbReference>
<feature type="region of interest" description="Disordered" evidence="6">
    <location>
        <begin position="261"/>
        <end position="338"/>
    </location>
</feature>
<proteinExistence type="predicted"/>
<accession>A0A1M6QY14</accession>
<keyword evidence="4 9" id="KW-0418">Kinase</keyword>
<dbReference type="GO" id="GO:0004674">
    <property type="term" value="F:protein serine/threonine kinase activity"/>
    <property type="evidence" value="ECO:0007669"/>
    <property type="project" value="UniProtKB-KW"/>
</dbReference>
<keyword evidence="5" id="KW-0067">ATP-binding</keyword>
<organism evidence="9 10">
    <name type="scientific">Selenomonas ruminantium</name>
    <dbReference type="NCBI Taxonomy" id="971"/>
    <lineage>
        <taxon>Bacteria</taxon>
        <taxon>Bacillati</taxon>
        <taxon>Bacillota</taxon>
        <taxon>Negativicutes</taxon>
        <taxon>Selenomonadales</taxon>
        <taxon>Selenomonadaceae</taxon>
        <taxon>Selenomonas</taxon>
    </lineage>
</organism>
<keyword evidence="9" id="KW-0723">Serine/threonine-protein kinase</keyword>
<evidence type="ECO:0000313" key="10">
    <source>
        <dbReference type="Proteomes" id="UP000184263"/>
    </source>
</evidence>
<evidence type="ECO:0000256" key="5">
    <source>
        <dbReference type="ARBA" id="ARBA00022840"/>
    </source>
</evidence>
<keyword evidence="3" id="KW-0547">Nucleotide-binding</keyword>
<keyword evidence="7" id="KW-1133">Transmembrane helix</keyword>
<name>A0A1M6QY14_SELRU</name>
<evidence type="ECO:0000256" key="7">
    <source>
        <dbReference type="SAM" id="Phobius"/>
    </source>
</evidence>
<evidence type="ECO:0000256" key="3">
    <source>
        <dbReference type="ARBA" id="ARBA00022741"/>
    </source>
</evidence>
<evidence type="ECO:0000313" key="9">
    <source>
        <dbReference type="EMBL" id="SHK25066.1"/>
    </source>
</evidence>
<dbReference type="InterPro" id="IPR000719">
    <property type="entry name" value="Prot_kinase_dom"/>
</dbReference>
<dbReference type="CDD" id="cd14014">
    <property type="entry name" value="STKc_PknB_like"/>
    <property type="match status" value="1"/>
</dbReference>
<reference evidence="9 10" key="1">
    <citation type="submission" date="2016-11" db="EMBL/GenBank/DDBJ databases">
        <authorList>
            <person name="Jaros S."/>
            <person name="Januszkiewicz K."/>
            <person name="Wedrychowicz H."/>
        </authorList>
    </citation>
    <scope>NUCLEOTIDE SEQUENCE [LARGE SCALE GENOMIC DNA]</scope>
    <source>
        <strain evidence="9 10">HD4</strain>
    </source>
</reference>
<dbReference type="EMBL" id="FRBC01000001">
    <property type="protein sequence ID" value="SHK25066.1"/>
    <property type="molecule type" value="Genomic_DNA"/>
</dbReference>
<sequence length="485" mass="54258">MQADHFLASTYEKIRLLKKSARSEVWLVTDKQGTLAILKHSQPHRLPLQELKTAAIPLLPKIYYLISHDEETITIEEYIHGQSLADRLQTKNYLTEQEASQLLLSICHGLAQLHALGIIHRDIKPEHIIVEKDNTPRLIDFDACRSFKDGQTEDTALLGTKTYAPPEQFGFQQTDPRSDIYALGKTIQELLPPDYNGRLLPILQRCQRLDPADRYQNTHELSAALQRTPRRLLFIIPVLLLCALLMFFCLTQEKFSYAPTATTTNEQSPAESPSLPEKKSSAPTQSPAAQEAAPGQAPTPPTAPSPQPPQPVPPVQAANTIPPPTADTKPQPETDKNYIRTQYFRNGRRLDGWTENSSIPINNAGTTIAINPKFYAKQIKDSGKAQLSADDNATLRIINHSSQTWSNAYLTLHYSCQDKQDSQTIPIGPLAPGETTDIPIPLSQYPLIIPDISTQAEGELHIELTSDSPQEIHNSRYYFNLLYQP</sequence>
<protein>
    <recommendedName>
        <fullName evidence="1">non-specific serine/threonine protein kinase</fullName>
        <ecNumber evidence="1">2.7.11.1</ecNumber>
    </recommendedName>
</protein>
<dbReference type="GO" id="GO:0005524">
    <property type="term" value="F:ATP binding"/>
    <property type="evidence" value="ECO:0007669"/>
    <property type="project" value="UniProtKB-KW"/>
</dbReference>
<gene>
    <name evidence="9" type="ORF">SAMN05216582_10144</name>
</gene>
<dbReference type="SMART" id="SM00220">
    <property type="entry name" value="S_TKc"/>
    <property type="match status" value="1"/>
</dbReference>
<dbReference type="PROSITE" id="PS50011">
    <property type="entry name" value="PROTEIN_KINASE_DOM"/>
    <property type="match status" value="1"/>
</dbReference>
<feature type="transmembrane region" description="Helical" evidence="7">
    <location>
        <begin position="232"/>
        <end position="250"/>
    </location>
</feature>